<evidence type="ECO:0000313" key="4">
    <source>
        <dbReference type="Proteomes" id="UP001146351"/>
    </source>
</evidence>
<dbReference type="OrthoDB" id="5344006at2759"/>
<evidence type="ECO:0000313" key="3">
    <source>
        <dbReference type="EMBL" id="KAJ5173238.1"/>
    </source>
</evidence>
<proteinExistence type="predicted"/>
<keyword evidence="2" id="KW-0472">Membrane</keyword>
<reference evidence="3" key="1">
    <citation type="submission" date="2022-11" db="EMBL/GenBank/DDBJ databases">
        <authorList>
            <person name="Petersen C."/>
        </authorList>
    </citation>
    <scope>NUCLEOTIDE SEQUENCE</scope>
    <source>
        <strain evidence="3">IBT 21917</strain>
    </source>
</reference>
<evidence type="ECO:0000256" key="2">
    <source>
        <dbReference type="SAM" id="Phobius"/>
    </source>
</evidence>
<reference evidence="3" key="2">
    <citation type="journal article" date="2023" name="IMA Fungus">
        <title>Comparative genomic study of the Penicillium genus elucidates a diverse pangenome and 15 lateral gene transfer events.</title>
        <authorList>
            <person name="Petersen C."/>
            <person name="Sorensen T."/>
            <person name="Nielsen M.R."/>
            <person name="Sondergaard T.E."/>
            <person name="Sorensen J.L."/>
            <person name="Fitzpatrick D.A."/>
            <person name="Frisvad J.C."/>
            <person name="Nielsen K.L."/>
        </authorList>
    </citation>
    <scope>NUCLEOTIDE SEQUENCE</scope>
    <source>
        <strain evidence="3">IBT 21917</strain>
    </source>
</reference>
<feature type="transmembrane region" description="Helical" evidence="2">
    <location>
        <begin position="21"/>
        <end position="42"/>
    </location>
</feature>
<dbReference type="EMBL" id="JAPQKO010000003">
    <property type="protein sequence ID" value="KAJ5173238.1"/>
    <property type="molecule type" value="Genomic_DNA"/>
</dbReference>
<gene>
    <name evidence="3" type="ORF">N7492_005831</name>
</gene>
<feature type="region of interest" description="Disordered" evidence="1">
    <location>
        <begin position="226"/>
        <end position="265"/>
    </location>
</feature>
<evidence type="ECO:0008006" key="5">
    <source>
        <dbReference type="Google" id="ProtNLM"/>
    </source>
</evidence>
<feature type="transmembrane region" description="Helical" evidence="2">
    <location>
        <begin position="129"/>
        <end position="150"/>
    </location>
</feature>
<feature type="transmembrane region" description="Helical" evidence="2">
    <location>
        <begin position="48"/>
        <end position="72"/>
    </location>
</feature>
<comment type="caution">
    <text evidence="3">The sequence shown here is derived from an EMBL/GenBank/DDBJ whole genome shotgun (WGS) entry which is preliminary data.</text>
</comment>
<keyword evidence="2" id="KW-1133">Transmembrane helix</keyword>
<dbReference type="AlphaFoldDB" id="A0A9W9ICR0"/>
<accession>A0A9W9ICR0</accession>
<name>A0A9W9ICR0_9EURO</name>
<keyword evidence="4" id="KW-1185">Reference proteome</keyword>
<organism evidence="3 4">
    <name type="scientific">Penicillium capsulatum</name>
    <dbReference type="NCBI Taxonomy" id="69766"/>
    <lineage>
        <taxon>Eukaryota</taxon>
        <taxon>Fungi</taxon>
        <taxon>Dikarya</taxon>
        <taxon>Ascomycota</taxon>
        <taxon>Pezizomycotina</taxon>
        <taxon>Eurotiomycetes</taxon>
        <taxon>Eurotiomycetidae</taxon>
        <taxon>Eurotiales</taxon>
        <taxon>Aspergillaceae</taxon>
        <taxon>Penicillium</taxon>
    </lineage>
</organism>
<dbReference type="Proteomes" id="UP001146351">
    <property type="component" value="Unassembled WGS sequence"/>
</dbReference>
<evidence type="ECO:0000256" key="1">
    <source>
        <dbReference type="SAM" id="MobiDB-lite"/>
    </source>
</evidence>
<sequence>MRSRSVKPSAYPAIPFHGIRFIAFLSSIVVGIILAVFIYHLHADGYKLPFAFLILLIAAILSILNLIFTTVVNCSCGLSTKLSIFLNVVLILLWALSLGLMSYAMYGTIMTSCTTEYWGNATGINVCRTYKALFTFTALGLASHIAALALDAIVRRRQNRFGAYGPMSSTPGLGVGEDPADVKMADRHPDAVAYDTVPPLATGAHPYSHSYSNSMEYTHAPDAHQYHDDVPMYGQHDGPRVRFNSYDQAYSHPAPQTSYDPAGYR</sequence>
<feature type="transmembrane region" description="Helical" evidence="2">
    <location>
        <begin position="84"/>
        <end position="109"/>
    </location>
</feature>
<protein>
    <recommendedName>
        <fullName evidence="5">MARVEL domain-containing protein</fullName>
    </recommendedName>
</protein>
<keyword evidence="2" id="KW-0812">Transmembrane</keyword>